<feature type="compositionally biased region" description="Low complexity" evidence="1">
    <location>
        <begin position="28"/>
        <end position="39"/>
    </location>
</feature>
<reference evidence="2" key="2">
    <citation type="journal article" date="2015" name="Data Brief">
        <title>Shoot transcriptome of the giant reed, Arundo donax.</title>
        <authorList>
            <person name="Barrero R.A."/>
            <person name="Guerrero F.D."/>
            <person name="Moolhuijzen P."/>
            <person name="Goolsby J.A."/>
            <person name="Tidwell J."/>
            <person name="Bellgard S.E."/>
            <person name="Bellgard M.I."/>
        </authorList>
    </citation>
    <scope>NUCLEOTIDE SEQUENCE</scope>
    <source>
        <tissue evidence="2">Shoot tissue taken approximately 20 cm above the soil surface</tissue>
    </source>
</reference>
<evidence type="ECO:0000313" key="2">
    <source>
        <dbReference type="EMBL" id="JAE21290.1"/>
    </source>
</evidence>
<protein>
    <submittedName>
        <fullName evidence="2">Uncharacterized protein</fullName>
    </submittedName>
</protein>
<sequence length="116" mass="12369">MPFSPSMVGMNSSMSGWSLRASGPAFPSRCSSSSWSVGSNFTPAGSPGRSWIVAAACSYCVRWPQDGHVLMRLTWGDACCCCCFLAAATAAAVTRLFSTARTSLKLLHHVMIDRSI</sequence>
<dbReference type="AlphaFoldDB" id="A0A0A9G883"/>
<feature type="region of interest" description="Disordered" evidence="1">
    <location>
        <begin position="19"/>
        <end position="40"/>
    </location>
</feature>
<reference evidence="2" key="1">
    <citation type="submission" date="2014-09" db="EMBL/GenBank/DDBJ databases">
        <authorList>
            <person name="Magalhaes I.L.F."/>
            <person name="Oliveira U."/>
            <person name="Santos F.R."/>
            <person name="Vidigal T.H.D.A."/>
            <person name="Brescovit A.D."/>
            <person name="Santos A.J."/>
        </authorList>
    </citation>
    <scope>NUCLEOTIDE SEQUENCE</scope>
    <source>
        <tissue evidence="2">Shoot tissue taken approximately 20 cm above the soil surface</tissue>
    </source>
</reference>
<dbReference type="EMBL" id="GBRH01176606">
    <property type="protein sequence ID" value="JAE21290.1"/>
    <property type="molecule type" value="Transcribed_RNA"/>
</dbReference>
<name>A0A0A9G883_ARUDO</name>
<organism evidence="2">
    <name type="scientific">Arundo donax</name>
    <name type="common">Giant reed</name>
    <name type="synonym">Donax arundinaceus</name>
    <dbReference type="NCBI Taxonomy" id="35708"/>
    <lineage>
        <taxon>Eukaryota</taxon>
        <taxon>Viridiplantae</taxon>
        <taxon>Streptophyta</taxon>
        <taxon>Embryophyta</taxon>
        <taxon>Tracheophyta</taxon>
        <taxon>Spermatophyta</taxon>
        <taxon>Magnoliopsida</taxon>
        <taxon>Liliopsida</taxon>
        <taxon>Poales</taxon>
        <taxon>Poaceae</taxon>
        <taxon>PACMAD clade</taxon>
        <taxon>Arundinoideae</taxon>
        <taxon>Arundineae</taxon>
        <taxon>Arundo</taxon>
    </lineage>
</organism>
<evidence type="ECO:0000256" key="1">
    <source>
        <dbReference type="SAM" id="MobiDB-lite"/>
    </source>
</evidence>
<proteinExistence type="predicted"/>
<accession>A0A0A9G883</accession>